<sequence>MPGHAGAARTLDGSSGPVHDHLDAGPTDAAALTSHHDRADHT</sequence>
<dbReference type="Proteomes" id="UP000246661">
    <property type="component" value="Unassembled WGS sequence"/>
</dbReference>
<evidence type="ECO:0000256" key="1">
    <source>
        <dbReference type="SAM" id="MobiDB-lite"/>
    </source>
</evidence>
<reference evidence="3" key="1">
    <citation type="submission" date="2018-05" db="EMBL/GenBank/DDBJ databases">
        <authorList>
            <person name="Klenk H.-P."/>
            <person name="Huntemann M."/>
            <person name="Clum A."/>
            <person name="Pillay M."/>
            <person name="Palaniappan K."/>
            <person name="Varghese N."/>
            <person name="Mikhailova N."/>
            <person name="Stamatis D."/>
            <person name="Reddy T."/>
            <person name="Daum C."/>
            <person name="Shapiro N."/>
            <person name="Ivanova N."/>
            <person name="Kyrpides N."/>
            <person name="Woyke T."/>
        </authorList>
    </citation>
    <scope>NUCLEOTIDE SEQUENCE [LARGE SCALE GENOMIC DNA]</scope>
    <source>
        <strain evidence="3">DSM 45417</strain>
    </source>
</reference>
<dbReference type="EMBL" id="QGTX01000001">
    <property type="protein sequence ID" value="PWW21036.1"/>
    <property type="molecule type" value="Genomic_DNA"/>
</dbReference>
<feature type="region of interest" description="Disordered" evidence="1">
    <location>
        <begin position="1"/>
        <end position="42"/>
    </location>
</feature>
<evidence type="ECO:0000313" key="2">
    <source>
        <dbReference type="EMBL" id="PWW21036.1"/>
    </source>
</evidence>
<accession>A0A317QEL2</accession>
<name>A0A317QEL2_9ACTN</name>
<keyword evidence="3" id="KW-1185">Reference proteome</keyword>
<evidence type="ECO:0000313" key="3">
    <source>
        <dbReference type="Proteomes" id="UP000246661"/>
    </source>
</evidence>
<dbReference type="AlphaFoldDB" id="A0A317QEL2"/>
<organism evidence="2 3">
    <name type="scientific">Geodermatophilus normandii</name>
    <dbReference type="NCBI Taxonomy" id="1137989"/>
    <lineage>
        <taxon>Bacteria</taxon>
        <taxon>Bacillati</taxon>
        <taxon>Actinomycetota</taxon>
        <taxon>Actinomycetes</taxon>
        <taxon>Geodermatophilales</taxon>
        <taxon>Geodermatophilaceae</taxon>
        <taxon>Geodermatophilus</taxon>
    </lineage>
</organism>
<proteinExistence type="predicted"/>
<gene>
    <name evidence="2" type="ORF">JD79_00162</name>
</gene>
<comment type="caution">
    <text evidence="2">The sequence shown here is derived from an EMBL/GenBank/DDBJ whole genome shotgun (WGS) entry which is preliminary data.</text>
</comment>
<protein>
    <submittedName>
        <fullName evidence="2">Uncharacterized protein</fullName>
    </submittedName>
</protein>